<sequence>MLWGEMVGQLQRTMKVTCGECTFTQVIHPGDEELPSEIVVEHGKQTGHKLKVAALRE</sequence>
<reference evidence="2" key="1">
    <citation type="submission" date="2016-10" db="EMBL/GenBank/DDBJ databases">
        <authorList>
            <person name="Varghese N."/>
            <person name="Submissions S."/>
        </authorList>
    </citation>
    <scope>NUCLEOTIDE SEQUENCE [LARGE SCALE GENOMIC DNA]</scope>
    <source>
        <strain evidence="2">CGMCC 1.10121</strain>
    </source>
</reference>
<evidence type="ECO:0000313" key="2">
    <source>
        <dbReference type="Proteomes" id="UP000199126"/>
    </source>
</evidence>
<proteinExistence type="predicted"/>
<evidence type="ECO:0000313" key="1">
    <source>
        <dbReference type="EMBL" id="SEP10483.1"/>
    </source>
</evidence>
<name>A0A1H8V5G3_9EURY</name>
<dbReference type="AlphaFoldDB" id="A0A1H8V5G3"/>
<keyword evidence="2" id="KW-1185">Reference proteome</keyword>
<gene>
    <name evidence="1" type="ORF">SAMN04487948_11448</name>
</gene>
<protein>
    <submittedName>
        <fullName evidence="1">Uncharacterized protein</fullName>
    </submittedName>
</protein>
<organism evidence="1 2">
    <name type="scientific">Halogranum amylolyticum</name>
    <dbReference type="NCBI Taxonomy" id="660520"/>
    <lineage>
        <taxon>Archaea</taxon>
        <taxon>Methanobacteriati</taxon>
        <taxon>Methanobacteriota</taxon>
        <taxon>Stenosarchaea group</taxon>
        <taxon>Halobacteria</taxon>
        <taxon>Halobacteriales</taxon>
        <taxon>Haloferacaceae</taxon>
    </lineage>
</organism>
<accession>A0A1H8V5G3</accession>
<dbReference type="EMBL" id="FODV01000014">
    <property type="protein sequence ID" value="SEP10483.1"/>
    <property type="molecule type" value="Genomic_DNA"/>
</dbReference>
<dbReference type="Proteomes" id="UP000199126">
    <property type="component" value="Unassembled WGS sequence"/>
</dbReference>